<evidence type="ECO:0000256" key="1">
    <source>
        <dbReference type="ARBA" id="ARBA00004651"/>
    </source>
</evidence>
<name>A0AA37TZU4_9RHOB</name>
<evidence type="ECO:0000256" key="2">
    <source>
        <dbReference type="ARBA" id="ARBA00009772"/>
    </source>
</evidence>
<dbReference type="AlphaFoldDB" id="A0AA37TZU4"/>
<comment type="subcellular location">
    <subcellularLocation>
        <location evidence="1">Cell membrane</location>
        <topology evidence="1">Multi-pass membrane protein</topology>
    </subcellularLocation>
</comment>
<feature type="transmembrane region" description="Helical" evidence="7">
    <location>
        <begin position="18"/>
        <end position="36"/>
    </location>
</feature>
<feature type="transmembrane region" description="Helical" evidence="7">
    <location>
        <begin position="48"/>
        <end position="66"/>
    </location>
</feature>
<keyword evidence="4 7" id="KW-0812">Transmembrane</keyword>
<dbReference type="Pfam" id="PF01311">
    <property type="entry name" value="Bac_export_1"/>
    <property type="match status" value="1"/>
</dbReference>
<feature type="transmembrane region" description="Helical" evidence="7">
    <location>
        <begin position="213"/>
        <end position="242"/>
    </location>
</feature>
<feature type="transmembrane region" description="Helical" evidence="7">
    <location>
        <begin position="78"/>
        <end position="105"/>
    </location>
</feature>
<accession>A0AA37TZU4</accession>
<keyword evidence="8" id="KW-0969">Cilium</keyword>
<evidence type="ECO:0000256" key="4">
    <source>
        <dbReference type="ARBA" id="ARBA00022692"/>
    </source>
</evidence>
<dbReference type="GO" id="GO:0006605">
    <property type="term" value="P:protein targeting"/>
    <property type="evidence" value="ECO:0007669"/>
    <property type="project" value="InterPro"/>
</dbReference>
<protein>
    <submittedName>
        <fullName evidence="8">Flagellar biosynthesis protein FliR</fullName>
    </submittedName>
</protein>
<dbReference type="PRINTS" id="PR00953">
    <property type="entry name" value="TYPE3IMRPROT"/>
</dbReference>
<comment type="caution">
    <text evidence="8">The sequence shown here is derived from an EMBL/GenBank/DDBJ whole genome shotgun (WGS) entry which is preliminary data.</text>
</comment>
<keyword evidence="8" id="KW-0282">Flagellum</keyword>
<dbReference type="GO" id="GO:0005886">
    <property type="term" value="C:plasma membrane"/>
    <property type="evidence" value="ECO:0007669"/>
    <property type="project" value="UniProtKB-SubCell"/>
</dbReference>
<dbReference type="EMBL" id="BSPP01000002">
    <property type="protein sequence ID" value="GLS85195.1"/>
    <property type="molecule type" value="Genomic_DNA"/>
</dbReference>
<evidence type="ECO:0000256" key="3">
    <source>
        <dbReference type="ARBA" id="ARBA00022475"/>
    </source>
</evidence>
<proteinExistence type="inferred from homology"/>
<comment type="similarity">
    <text evidence="2">Belongs to the FliR/MopE/SpaR family.</text>
</comment>
<reference evidence="8 9" key="1">
    <citation type="journal article" date="2014" name="Int. J. Syst. Evol. Microbiol.">
        <title>Complete genome sequence of Corynebacterium casei LMG S-19264T (=DSM 44701T), isolated from a smear-ripened cheese.</title>
        <authorList>
            <consortium name="US DOE Joint Genome Institute (JGI-PGF)"/>
            <person name="Walter F."/>
            <person name="Albersmeier A."/>
            <person name="Kalinowski J."/>
            <person name="Ruckert C."/>
        </authorList>
    </citation>
    <scope>NUCLEOTIDE SEQUENCE [LARGE SCALE GENOMIC DNA]</scope>
    <source>
        <strain evidence="8 9">NBRC 111766</strain>
    </source>
</reference>
<keyword evidence="6 7" id="KW-0472">Membrane</keyword>
<keyword evidence="5 7" id="KW-1133">Transmembrane helix</keyword>
<sequence>MNELIKDANALTGIAADLLWLGALVFMRVGSMMSLLPAFGEQSVPQRVRLVLALTFTAVVAPAAQASPDPTQATLAPLLIEAVVGLMLGIGLRMFVLALQIAGAIAAQATSLSQMFGGAGPEPQPAIGNLMVMAGLALAVAAGLHVRAAELIILSYQLLPMGRLPAAADVAQWGLSQVTHAFSLAFCLAAPFTIAALLYNVAIGVINRAMPALMVSLIGAPALTLGGLILMALSLPLALALWSQSLQGFFVSPFSAMP</sequence>
<evidence type="ECO:0000256" key="7">
    <source>
        <dbReference type="SAM" id="Phobius"/>
    </source>
</evidence>
<evidence type="ECO:0000313" key="8">
    <source>
        <dbReference type="EMBL" id="GLS85195.1"/>
    </source>
</evidence>
<organism evidence="8 9">
    <name type="scientific">Cypionkella aquatica</name>
    <dbReference type="NCBI Taxonomy" id="1756042"/>
    <lineage>
        <taxon>Bacteria</taxon>
        <taxon>Pseudomonadati</taxon>
        <taxon>Pseudomonadota</taxon>
        <taxon>Alphaproteobacteria</taxon>
        <taxon>Rhodobacterales</taxon>
        <taxon>Paracoccaceae</taxon>
        <taxon>Cypionkella</taxon>
    </lineage>
</organism>
<dbReference type="Proteomes" id="UP001157355">
    <property type="component" value="Unassembled WGS sequence"/>
</dbReference>
<feature type="transmembrane region" description="Helical" evidence="7">
    <location>
        <begin position="181"/>
        <end position="201"/>
    </location>
</feature>
<keyword evidence="9" id="KW-1185">Reference proteome</keyword>
<evidence type="ECO:0000313" key="9">
    <source>
        <dbReference type="Proteomes" id="UP001157355"/>
    </source>
</evidence>
<keyword evidence="3" id="KW-1003">Cell membrane</keyword>
<dbReference type="RefSeq" id="WP_284323423.1">
    <property type="nucleotide sequence ID" value="NZ_BSPP01000002.1"/>
</dbReference>
<dbReference type="InterPro" id="IPR002010">
    <property type="entry name" value="T3SS_IM_R"/>
</dbReference>
<evidence type="ECO:0000256" key="5">
    <source>
        <dbReference type="ARBA" id="ARBA00022989"/>
    </source>
</evidence>
<keyword evidence="8" id="KW-0966">Cell projection</keyword>
<dbReference type="PANTHER" id="PTHR30065:SF8">
    <property type="entry name" value="FLAGELLAR BIOSYNTHETIC PROTEIN FLIR"/>
    <property type="match status" value="1"/>
</dbReference>
<dbReference type="PANTHER" id="PTHR30065">
    <property type="entry name" value="FLAGELLAR BIOSYNTHETIC PROTEIN FLIR"/>
    <property type="match status" value="1"/>
</dbReference>
<evidence type="ECO:0000256" key="6">
    <source>
        <dbReference type="ARBA" id="ARBA00023136"/>
    </source>
</evidence>
<feature type="transmembrane region" description="Helical" evidence="7">
    <location>
        <begin position="126"/>
        <end position="146"/>
    </location>
</feature>
<gene>
    <name evidence="8" type="primary">fliR1</name>
    <name evidence="8" type="ORF">GCM10010873_01680</name>
</gene>